<organism evidence="2 3">
    <name type="scientific">Natrinema salifodinae</name>
    <dbReference type="NCBI Taxonomy" id="1202768"/>
    <lineage>
        <taxon>Archaea</taxon>
        <taxon>Methanobacteriati</taxon>
        <taxon>Methanobacteriota</taxon>
        <taxon>Stenosarchaea group</taxon>
        <taxon>Halobacteria</taxon>
        <taxon>Halobacteriales</taxon>
        <taxon>Natrialbaceae</taxon>
        <taxon>Natrinema</taxon>
    </lineage>
</organism>
<keyword evidence="3" id="KW-1185">Reference proteome</keyword>
<evidence type="ECO:0000313" key="2">
    <source>
        <dbReference type="EMBL" id="SEW32897.1"/>
    </source>
</evidence>
<accession>A0A1I0QZ17</accession>
<dbReference type="RefSeq" id="WP_049991469.1">
    <property type="nucleotide sequence ID" value="NZ_FOIS01000007.1"/>
</dbReference>
<dbReference type="AlphaFoldDB" id="A0A1I0QZ17"/>
<dbReference type="EMBL" id="FOIS01000007">
    <property type="protein sequence ID" value="SEW32897.1"/>
    <property type="molecule type" value="Genomic_DNA"/>
</dbReference>
<feature type="transmembrane region" description="Helical" evidence="1">
    <location>
        <begin position="37"/>
        <end position="55"/>
    </location>
</feature>
<keyword evidence="1" id="KW-1133">Transmembrane helix</keyword>
<keyword evidence="1" id="KW-0812">Transmembrane</keyword>
<proteinExistence type="predicted"/>
<evidence type="ECO:0000313" key="3">
    <source>
        <dbReference type="Proteomes" id="UP000183275"/>
    </source>
</evidence>
<dbReference type="OrthoDB" id="382887at2157"/>
<gene>
    <name evidence="2" type="ORF">SAMN05216285_4166</name>
</gene>
<feature type="transmembrane region" description="Helical" evidence="1">
    <location>
        <begin position="61"/>
        <end position="82"/>
    </location>
</feature>
<dbReference type="STRING" id="1202768.SAMN05216285_4166"/>
<reference evidence="3" key="1">
    <citation type="submission" date="2016-10" db="EMBL/GenBank/DDBJ databases">
        <authorList>
            <person name="Varghese N."/>
        </authorList>
    </citation>
    <scope>NUCLEOTIDE SEQUENCE [LARGE SCALE GENOMIC DNA]</scope>
    <source>
        <strain evidence="3">CGMCC 1.12284</strain>
    </source>
</reference>
<keyword evidence="1" id="KW-0472">Membrane</keyword>
<sequence length="169" mass="18519">MKISRDGVLPQLEPVGNLGRWQVRLGAAKRLFQRSGILSRMITMWSAMTAAYSTTPLLQDVFGSLMAFLVAGTGALAVYGAFDYVGLMPGEQAFGQTQSQRSERSPLKRDTEAILERLETDAPRTDGGQATVVPECNRCNKAGVPGTHKGERTIRCPDCGEQLFRRIDQ</sequence>
<dbReference type="Proteomes" id="UP000183275">
    <property type="component" value="Unassembled WGS sequence"/>
</dbReference>
<protein>
    <submittedName>
        <fullName evidence="2">Uncharacterized protein</fullName>
    </submittedName>
</protein>
<evidence type="ECO:0000256" key="1">
    <source>
        <dbReference type="SAM" id="Phobius"/>
    </source>
</evidence>
<name>A0A1I0QZ17_9EURY</name>